<comment type="similarity">
    <text evidence="1">Belongs to the GST superfamily.</text>
</comment>
<dbReference type="InterPro" id="IPR004045">
    <property type="entry name" value="Glutathione_S-Trfase_N"/>
</dbReference>
<dbReference type="PROSITE" id="PS50404">
    <property type="entry name" value="GST_NTER"/>
    <property type="match status" value="1"/>
</dbReference>
<organism evidence="4 5">
    <name type="scientific">Pseudomonas fragi</name>
    <dbReference type="NCBI Taxonomy" id="296"/>
    <lineage>
        <taxon>Bacteria</taxon>
        <taxon>Pseudomonadati</taxon>
        <taxon>Pseudomonadota</taxon>
        <taxon>Gammaproteobacteria</taxon>
        <taxon>Pseudomonadales</taxon>
        <taxon>Pseudomonadaceae</taxon>
        <taxon>Pseudomonas</taxon>
    </lineage>
</organism>
<proteinExistence type="inferred from homology"/>
<evidence type="ECO:0000259" key="3">
    <source>
        <dbReference type="PROSITE" id="PS50405"/>
    </source>
</evidence>
<feature type="domain" description="GST C-terminal" evidence="3">
    <location>
        <begin position="88"/>
        <end position="210"/>
    </location>
</feature>
<dbReference type="InterPro" id="IPR036282">
    <property type="entry name" value="Glutathione-S-Trfase_C_sf"/>
</dbReference>
<dbReference type="AlphaFoldDB" id="A0A449ISH0"/>
<evidence type="ECO:0000313" key="5">
    <source>
        <dbReference type="Proteomes" id="UP000330809"/>
    </source>
</evidence>
<dbReference type="InterPro" id="IPR004046">
    <property type="entry name" value="GST_C"/>
</dbReference>
<dbReference type="EMBL" id="CAACYJ010000040">
    <property type="protein sequence ID" value="VFB22392.1"/>
    <property type="molecule type" value="Genomic_DNA"/>
</dbReference>
<dbReference type="SUPFAM" id="SSF47616">
    <property type="entry name" value="GST C-terminal domain-like"/>
    <property type="match status" value="1"/>
</dbReference>
<name>A0A449ISH0_PSEFR</name>
<gene>
    <name evidence="4" type="primary">yfcG_3</name>
    <name evidence="4" type="ORF">NCTC10754_05082</name>
</gene>
<dbReference type="InterPro" id="IPR036249">
    <property type="entry name" value="Thioredoxin-like_sf"/>
</dbReference>
<sequence length="210" mass="23534">MNPMITLYTDSSPNGFKITIALEELGLTYHLRHVNIDQGENRSPAFLRLNPHGRIPVLVDASSGITLFESAAILLYLADISGQLLPVEPAKRWEAIQWLMFHAASVGPVMGQRVHFELFAADKIPQAISRYRRLMDEAFTTLDNRLAEHPYLAGDEYSIADIAQFGWTHIAQVIDFDFSAYKHLSTWYQRIGARPAVQRGIALPTRATGA</sequence>
<dbReference type="Pfam" id="PF02798">
    <property type="entry name" value="GST_N"/>
    <property type="match status" value="1"/>
</dbReference>
<reference evidence="4 5" key="1">
    <citation type="submission" date="2019-02" db="EMBL/GenBank/DDBJ databases">
        <authorList>
            <consortium name="Pathogen Informatics"/>
        </authorList>
    </citation>
    <scope>NUCLEOTIDE SEQUENCE [LARGE SCALE GENOMIC DNA]</scope>
    <source>
        <strain evidence="4 5">3012STDY7103891</strain>
    </source>
</reference>
<dbReference type="Proteomes" id="UP000330809">
    <property type="component" value="Unassembled WGS sequence"/>
</dbReference>
<dbReference type="PANTHER" id="PTHR44051">
    <property type="entry name" value="GLUTATHIONE S-TRANSFERASE-RELATED"/>
    <property type="match status" value="1"/>
</dbReference>
<dbReference type="SFLD" id="SFLDS00019">
    <property type="entry name" value="Glutathione_Transferase_(cytos"/>
    <property type="match status" value="1"/>
</dbReference>
<dbReference type="CDD" id="cd03048">
    <property type="entry name" value="GST_N_Ure2p_like"/>
    <property type="match status" value="1"/>
</dbReference>
<dbReference type="InterPro" id="IPR040079">
    <property type="entry name" value="Glutathione_S-Trfase"/>
</dbReference>
<evidence type="ECO:0000313" key="4">
    <source>
        <dbReference type="EMBL" id="VFB22392.1"/>
    </source>
</evidence>
<protein>
    <submittedName>
        <fullName evidence="4">Glutathione S-transferase</fullName>
    </submittedName>
</protein>
<dbReference type="Gene3D" id="3.40.30.10">
    <property type="entry name" value="Glutaredoxin"/>
    <property type="match status" value="1"/>
</dbReference>
<feature type="domain" description="GST N-terminal" evidence="2">
    <location>
        <begin position="2"/>
        <end position="85"/>
    </location>
</feature>
<evidence type="ECO:0000256" key="1">
    <source>
        <dbReference type="RuleBase" id="RU003494"/>
    </source>
</evidence>
<evidence type="ECO:0000259" key="2">
    <source>
        <dbReference type="PROSITE" id="PS50404"/>
    </source>
</evidence>
<dbReference type="PANTHER" id="PTHR44051:SF22">
    <property type="entry name" value="DISULFIDE-BOND OXIDOREDUCTASE YGHU"/>
    <property type="match status" value="1"/>
</dbReference>
<dbReference type="Pfam" id="PF00043">
    <property type="entry name" value="GST_C"/>
    <property type="match status" value="1"/>
</dbReference>
<accession>A0A449ISH0</accession>
<dbReference type="SFLD" id="SFLDG01150">
    <property type="entry name" value="Main.1:_Beta-like"/>
    <property type="match status" value="1"/>
</dbReference>
<dbReference type="GO" id="GO:0016740">
    <property type="term" value="F:transferase activity"/>
    <property type="evidence" value="ECO:0007669"/>
    <property type="project" value="UniProtKB-KW"/>
</dbReference>
<dbReference type="SUPFAM" id="SSF52833">
    <property type="entry name" value="Thioredoxin-like"/>
    <property type="match status" value="1"/>
</dbReference>
<dbReference type="Gene3D" id="1.20.1050.10">
    <property type="match status" value="1"/>
</dbReference>
<dbReference type="CDD" id="cd03178">
    <property type="entry name" value="GST_C_Ure2p_like"/>
    <property type="match status" value="1"/>
</dbReference>
<dbReference type="PROSITE" id="PS50405">
    <property type="entry name" value="GST_CTER"/>
    <property type="match status" value="1"/>
</dbReference>
<dbReference type="InterPro" id="IPR010987">
    <property type="entry name" value="Glutathione-S-Trfase_C-like"/>
</dbReference>
<keyword evidence="4" id="KW-0808">Transferase</keyword>
<dbReference type="SFLD" id="SFLDG00358">
    <property type="entry name" value="Main_(cytGST)"/>
    <property type="match status" value="1"/>
</dbReference>
<dbReference type="SFLD" id="SFLDG01151">
    <property type="entry name" value="Main.2:_Nu-like"/>
    <property type="match status" value="1"/>
</dbReference>